<dbReference type="EMBL" id="BGZK01001860">
    <property type="protein sequence ID" value="GBP87437.1"/>
    <property type="molecule type" value="Genomic_DNA"/>
</dbReference>
<protein>
    <submittedName>
        <fullName evidence="1">Uncharacterized protein</fullName>
    </submittedName>
</protein>
<proteinExistence type="predicted"/>
<dbReference type="AlphaFoldDB" id="A0A4C1ZLE8"/>
<dbReference type="Proteomes" id="UP000299102">
    <property type="component" value="Unassembled WGS sequence"/>
</dbReference>
<sequence length="173" mass="19733">MALAYPGEGSCLPWKFGYFIASNKSGSSLRVRKGSHIRGSVNIGSNFITTPRQRQPREDHDPLSRFAAGFESTNCGDRTRIGDYITPDAVEIYILDGRRLSWLVVEIFVCRHSKSTQTFRKFKFGETLERRLVGSIRSSRLKVIRGLHTSTQTYRHHLRDDQGSFLDPQNVEI</sequence>
<gene>
    <name evidence="1" type="ORF">EVAR_61477_1</name>
</gene>
<keyword evidence="2" id="KW-1185">Reference proteome</keyword>
<reference evidence="1 2" key="1">
    <citation type="journal article" date="2019" name="Commun. Biol.">
        <title>The bagworm genome reveals a unique fibroin gene that provides high tensile strength.</title>
        <authorList>
            <person name="Kono N."/>
            <person name="Nakamura H."/>
            <person name="Ohtoshi R."/>
            <person name="Tomita M."/>
            <person name="Numata K."/>
            <person name="Arakawa K."/>
        </authorList>
    </citation>
    <scope>NUCLEOTIDE SEQUENCE [LARGE SCALE GENOMIC DNA]</scope>
</reference>
<name>A0A4C1ZLE8_EUMVA</name>
<accession>A0A4C1ZLE8</accession>
<organism evidence="1 2">
    <name type="scientific">Eumeta variegata</name>
    <name type="common">Bagworm moth</name>
    <name type="synonym">Eumeta japonica</name>
    <dbReference type="NCBI Taxonomy" id="151549"/>
    <lineage>
        <taxon>Eukaryota</taxon>
        <taxon>Metazoa</taxon>
        <taxon>Ecdysozoa</taxon>
        <taxon>Arthropoda</taxon>
        <taxon>Hexapoda</taxon>
        <taxon>Insecta</taxon>
        <taxon>Pterygota</taxon>
        <taxon>Neoptera</taxon>
        <taxon>Endopterygota</taxon>
        <taxon>Lepidoptera</taxon>
        <taxon>Glossata</taxon>
        <taxon>Ditrysia</taxon>
        <taxon>Tineoidea</taxon>
        <taxon>Psychidae</taxon>
        <taxon>Oiketicinae</taxon>
        <taxon>Eumeta</taxon>
    </lineage>
</organism>
<evidence type="ECO:0000313" key="1">
    <source>
        <dbReference type="EMBL" id="GBP87437.1"/>
    </source>
</evidence>
<evidence type="ECO:0000313" key="2">
    <source>
        <dbReference type="Proteomes" id="UP000299102"/>
    </source>
</evidence>
<comment type="caution">
    <text evidence="1">The sequence shown here is derived from an EMBL/GenBank/DDBJ whole genome shotgun (WGS) entry which is preliminary data.</text>
</comment>